<dbReference type="EMBL" id="FNQP01000036">
    <property type="protein sequence ID" value="SEB10609.1"/>
    <property type="molecule type" value="Genomic_DNA"/>
</dbReference>
<accession>A0A1H4GLT2</accession>
<name>A0A1H4GLT2_9GAMM</name>
<sequence>MSYLDRIRACNNFESTHYLELLIANQVYGQVQPAFAEHLANWREVFAVTDTQVALNPNLTDYASRTASVAPVLRALHEQGVIDTWVAEAYPVTHRFGGHAELEIERAATNFFGVKTFGIHVNGLVKTAKGIEVWVGTRSLDKPFWPGKLDQMVAGGQPVGLGLLENVIKESQEEANIPVELAQQAQAIGTIPYRQEGWRGLDNSTIYVYDLWLPEDFVPENTDGEVIAFERMPLAEIARLTETTDVFKDNCNLVNIDLLLRMGMISPQHPEHAAILNSLYIAGNVKETKK</sequence>
<dbReference type="InterPro" id="IPR000086">
    <property type="entry name" value="NUDIX_hydrolase_dom"/>
</dbReference>
<dbReference type="RefSeq" id="WP_093070836.1">
    <property type="nucleotide sequence ID" value="NZ_FNQP01000036.1"/>
</dbReference>
<dbReference type="PANTHER" id="PTHR13622:SF8">
    <property type="entry name" value="THIAMIN PYROPHOSPHOKINASE 1"/>
    <property type="match status" value="1"/>
</dbReference>
<evidence type="ECO:0000259" key="1">
    <source>
        <dbReference type="PROSITE" id="PS51462"/>
    </source>
</evidence>
<dbReference type="AlphaFoldDB" id="A0A1H4GLT2"/>
<dbReference type="GO" id="GO:0044715">
    <property type="term" value="F:8-oxo-dGDP phosphatase activity"/>
    <property type="evidence" value="ECO:0007669"/>
    <property type="project" value="TreeGrafter"/>
</dbReference>
<feature type="domain" description="Nudix hydrolase" evidence="1">
    <location>
        <begin position="116"/>
        <end position="257"/>
    </location>
</feature>
<dbReference type="FunFam" id="3.90.79.10:FF:000019">
    <property type="entry name" value="Thiamin pyrophosphokinase, putative"/>
    <property type="match status" value="1"/>
</dbReference>
<dbReference type="PANTHER" id="PTHR13622">
    <property type="entry name" value="THIAMIN PYROPHOSPHOKINASE"/>
    <property type="match status" value="1"/>
</dbReference>
<dbReference type="PROSITE" id="PS51462">
    <property type="entry name" value="NUDIX"/>
    <property type="match status" value="1"/>
</dbReference>
<reference evidence="2 3" key="1">
    <citation type="submission" date="2016-10" db="EMBL/GenBank/DDBJ databases">
        <authorList>
            <person name="de Groot N.N."/>
        </authorList>
    </citation>
    <scope>NUCLEOTIDE SEQUENCE [LARGE SCALE GENOMIC DNA]</scope>
    <source>
        <strain evidence="2 3">DSM 21228</strain>
    </source>
</reference>
<dbReference type="STRING" id="525918.SAMN05660964_03573"/>
<protein>
    <submittedName>
        <fullName evidence="2">NUDIX domain-containing protein</fullName>
    </submittedName>
</protein>
<dbReference type="SUPFAM" id="SSF55811">
    <property type="entry name" value="Nudix"/>
    <property type="match status" value="1"/>
</dbReference>
<dbReference type="CDD" id="cd03676">
    <property type="entry name" value="NUDIX_Tnr3_like"/>
    <property type="match status" value="1"/>
</dbReference>
<evidence type="ECO:0000313" key="2">
    <source>
        <dbReference type="EMBL" id="SEB10609.1"/>
    </source>
</evidence>
<dbReference type="Pfam" id="PF15916">
    <property type="entry name" value="DUF4743"/>
    <property type="match status" value="1"/>
</dbReference>
<dbReference type="InterPro" id="IPR031804">
    <property type="entry name" value="DUF4743"/>
</dbReference>
<dbReference type="Proteomes" id="UP000199397">
    <property type="component" value="Unassembled WGS sequence"/>
</dbReference>
<gene>
    <name evidence="2" type="ORF">SAMN05660964_03573</name>
</gene>
<keyword evidence="3" id="KW-1185">Reference proteome</keyword>
<evidence type="ECO:0000313" key="3">
    <source>
        <dbReference type="Proteomes" id="UP000199397"/>
    </source>
</evidence>
<dbReference type="Gene3D" id="3.90.79.10">
    <property type="entry name" value="Nucleoside Triphosphate Pyrophosphohydrolase"/>
    <property type="match status" value="1"/>
</dbReference>
<organism evidence="2 3">
    <name type="scientific">Thiothrix caldifontis</name>
    <dbReference type="NCBI Taxonomy" id="525918"/>
    <lineage>
        <taxon>Bacteria</taxon>
        <taxon>Pseudomonadati</taxon>
        <taxon>Pseudomonadota</taxon>
        <taxon>Gammaproteobacteria</taxon>
        <taxon>Thiotrichales</taxon>
        <taxon>Thiotrichaceae</taxon>
        <taxon>Thiothrix</taxon>
    </lineage>
</organism>
<dbReference type="InterPro" id="IPR015797">
    <property type="entry name" value="NUDIX_hydrolase-like_dom_sf"/>
</dbReference>
<proteinExistence type="predicted"/>
<dbReference type="OrthoDB" id="5621792at2"/>